<organism evidence="2 3">
    <name type="scientific">Maribacter arenosus</name>
    <dbReference type="NCBI Taxonomy" id="1854708"/>
    <lineage>
        <taxon>Bacteria</taxon>
        <taxon>Pseudomonadati</taxon>
        <taxon>Bacteroidota</taxon>
        <taxon>Flavobacteriia</taxon>
        <taxon>Flavobacteriales</taxon>
        <taxon>Flavobacteriaceae</taxon>
        <taxon>Maribacter</taxon>
    </lineage>
</organism>
<dbReference type="Gene3D" id="2.60.120.380">
    <property type="match status" value="1"/>
</dbReference>
<name>A0ABR7VET8_9FLAO</name>
<evidence type="ECO:0000256" key="1">
    <source>
        <dbReference type="SAM" id="SignalP"/>
    </source>
</evidence>
<proteinExistence type="predicted"/>
<evidence type="ECO:0000313" key="2">
    <source>
        <dbReference type="EMBL" id="MBD0852158.1"/>
    </source>
</evidence>
<keyword evidence="1" id="KW-0732">Signal</keyword>
<sequence>MKTIKKLTLSTAFLFITAFGMANKIDLRIVKDEDSKTLVFRYDNLSTDATLKFIDEQGNVIFAEALEDKTEYLKRFNLNSLETGTYFLEVEDAVKETEYTILVEDSGISIENKLEKNKPVFRKKDGMVYLNLLNLSKKEVEIKVIDNNDRVVYNQVFKNEGLIEKAFNFKNAYSGRYNIIVKNFNDKYFEEMIVD</sequence>
<evidence type="ECO:0000313" key="3">
    <source>
        <dbReference type="Proteomes" id="UP000598350"/>
    </source>
</evidence>
<comment type="caution">
    <text evidence="2">The sequence shown here is derived from an EMBL/GenBank/DDBJ whole genome shotgun (WGS) entry which is preliminary data.</text>
</comment>
<dbReference type="Proteomes" id="UP000598350">
    <property type="component" value="Unassembled WGS sequence"/>
</dbReference>
<reference evidence="2 3" key="1">
    <citation type="submission" date="2020-05" db="EMBL/GenBank/DDBJ databases">
        <title>The draft genome sequence of Maribacter arenosus CAU 1321.</title>
        <authorList>
            <person name="Mu L."/>
        </authorList>
    </citation>
    <scope>NUCLEOTIDE SEQUENCE [LARGE SCALE GENOMIC DNA]</scope>
    <source>
        <strain evidence="2 3">CAU 1321</strain>
    </source>
</reference>
<dbReference type="EMBL" id="JABTCG010000005">
    <property type="protein sequence ID" value="MBD0852158.1"/>
    <property type="molecule type" value="Genomic_DNA"/>
</dbReference>
<dbReference type="RefSeq" id="WP_188315259.1">
    <property type="nucleotide sequence ID" value="NZ_JABTCG010000005.1"/>
</dbReference>
<feature type="chain" id="PRO_5046619128" description="Por secretion system C-terminal sorting domain-containing protein" evidence="1">
    <location>
        <begin position="23"/>
        <end position="195"/>
    </location>
</feature>
<protein>
    <recommendedName>
        <fullName evidence="4">Por secretion system C-terminal sorting domain-containing protein</fullName>
    </recommendedName>
</protein>
<evidence type="ECO:0008006" key="4">
    <source>
        <dbReference type="Google" id="ProtNLM"/>
    </source>
</evidence>
<accession>A0ABR7VET8</accession>
<gene>
    <name evidence="2" type="ORF">HPE63_15860</name>
</gene>
<feature type="signal peptide" evidence="1">
    <location>
        <begin position="1"/>
        <end position="22"/>
    </location>
</feature>
<keyword evidence="3" id="KW-1185">Reference proteome</keyword>